<dbReference type="Proteomes" id="UP000322783">
    <property type="component" value="Unassembled WGS sequence"/>
</dbReference>
<reference evidence="3 4" key="1">
    <citation type="submission" date="2019-08" db="EMBL/GenBank/DDBJ databases">
        <title>Selenomonas sp. mPRGC5 and Selenomonas sp. mPRGC8 isolated from ruminal fluid of dairy goat (Capra hircus).</title>
        <authorList>
            <person name="Poothong S."/>
            <person name="Nuengjamnong C."/>
            <person name="Tanasupawat S."/>
        </authorList>
    </citation>
    <scope>NUCLEOTIDE SEQUENCE [LARGE SCALE GENOMIC DNA]</scope>
    <source>
        <strain evidence="4">mPRGC8</strain>
    </source>
</reference>
<accession>A0A5D6WMX6</accession>
<evidence type="ECO:0000313" key="3">
    <source>
        <dbReference type="EMBL" id="TYZ28449.1"/>
    </source>
</evidence>
<sequence>MNEIEKVSQDIYGEIRRSIIHVQHKVQQTVNAGMVQIYWEVGQQLDKACDGKQAEYGKGVLQQVSEKLTAEFGKAYSIRNLQMMRQFYLAFPNANTLCSHLSWSHYRLLMRVNNIEARTYYEKECAASRWSVRELERQISTLAYQRTLSIQKEDQNLPQVASKEESDVAYTDFIRDPYVLEFLNLKSTPNFHEKDIEQGIIEHLKEFLLELGRGFSFVARQKHIDLDGDHFYIDLVFYNYILKCFVLIDLKLGKVKHQDMGQMQMYVNYYKRNMKIDGDNDPIGIVLCAEKNEAVIKYTLGDDSNTQIYASKYLSYMPTEEELKKELHLQELPLVEED</sequence>
<evidence type="ECO:0000259" key="1">
    <source>
        <dbReference type="Pfam" id="PF06250"/>
    </source>
</evidence>
<organism evidence="3 4">
    <name type="scientific">Selenomonas caprae</name>
    <dbReference type="NCBI Taxonomy" id="2606905"/>
    <lineage>
        <taxon>Bacteria</taxon>
        <taxon>Bacillati</taxon>
        <taxon>Bacillota</taxon>
        <taxon>Negativicutes</taxon>
        <taxon>Selenomonadales</taxon>
        <taxon>Selenomonadaceae</taxon>
        <taxon>Selenomonas</taxon>
    </lineage>
</organism>
<proteinExistence type="predicted"/>
<name>A0A5D6WMX6_9FIRM</name>
<protein>
    <submittedName>
        <fullName evidence="3">DUF1016 domain-containing protein</fullName>
    </submittedName>
</protein>
<dbReference type="PANTHER" id="PTHR30547:SF5">
    <property type="entry name" value="NUCLEASE YHCG-RELATED"/>
    <property type="match status" value="1"/>
</dbReference>
<gene>
    <name evidence="3" type="ORF">FZ041_08350</name>
</gene>
<dbReference type="RefSeq" id="WP_149189244.1">
    <property type="nucleotide sequence ID" value="NZ_VTOZ01000015.1"/>
</dbReference>
<evidence type="ECO:0000313" key="4">
    <source>
        <dbReference type="Proteomes" id="UP000322783"/>
    </source>
</evidence>
<dbReference type="InterPro" id="IPR009362">
    <property type="entry name" value="YhcG_C"/>
</dbReference>
<feature type="domain" description="YhcG PDDEXK nuclease" evidence="1">
    <location>
        <begin position="172"/>
        <end position="327"/>
    </location>
</feature>
<dbReference type="GO" id="GO:0003676">
    <property type="term" value="F:nucleic acid binding"/>
    <property type="evidence" value="ECO:0007669"/>
    <property type="project" value="InterPro"/>
</dbReference>
<dbReference type="InterPro" id="IPR053148">
    <property type="entry name" value="PD-DEXK-like_domain"/>
</dbReference>
<dbReference type="Gene3D" id="3.40.1350.10">
    <property type="match status" value="1"/>
</dbReference>
<dbReference type="AlphaFoldDB" id="A0A5D6WMX6"/>
<dbReference type="EMBL" id="VTOZ01000015">
    <property type="protein sequence ID" value="TYZ28449.1"/>
    <property type="molecule type" value="Genomic_DNA"/>
</dbReference>
<feature type="domain" description="YhcG N-terminal" evidence="2">
    <location>
        <begin position="14"/>
        <end position="146"/>
    </location>
</feature>
<dbReference type="Pfam" id="PF17761">
    <property type="entry name" value="DUF1016_N"/>
    <property type="match status" value="1"/>
</dbReference>
<dbReference type="InterPro" id="IPR041527">
    <property type="entry name" value="YhcG_N"/>
</dbReference>
<dbReference type="PANTHER" id="PTHR30547">
    <property type="entry name" value="UNCHARACTERIZED PROTEIN YHCG-RELATED"/>
    <property type="match status" value="1"/>
</dbReference>
<dbReference type="InterPro" id="IPR011856">
    <property type="entry name" value="tRNA_endonuc-like_dom_sf"/>
</dbReference>
<keyword evidence="4" id="KW-1185">Reference proteome</keyword>
<dbReference type="Pfam" id="PF06250">
    <property type="entry name" value="YhcG_C"/>
    <property type="match status" value="1"/>
</dbReference>
<comment type="caution">
    <text evidence="3">The sequence shown here is derived from an EMBL/GenBank/DDBJ whole genome shotgun (WGS) entry which is preliminary data.</text>
</comment>
<evidence type="ECO:0000259" key="2">
    <source>
        <dbReference type="Pfam" id="PF17761"/>
    </source>
</evidence>